<evidence type="ECO:0000313" key="8">
    <source>
        <dbReference type="Proteomes" id="UP000183952"/>
    </source>
</evidence>
<dbReference type="InterPro" id="IPR014762">
    <property type="entry name" value="DNA_mismatch_repair_CS"/>
</dbReference>
<dbReference type="Proteomes" id="UP000183952">
    <property type="component" value="Unassembled WGS sequence"/>
</dbReference>
<dbReference type="AlphaFoldDB" id="A0A1M6J373"/>
<dbReference type="EMBL" id="FRAD01000003">
    <property type="protein sequence ID" value="SHJ41138.1"/>
    <property type="molecule type" value="Genomic_DNA"/>
</dbReference>
<dbReference type="Gene3D" id="3.30.1540.20">
    <property type="entry name" value="MutL, C-terminal domain, dimerisation subdomain"/>
    <property type="match status" value="1"/>
</dbReference>
<dbReference type="InterPro" id="IPR002099">
    <property type="entry name" value="MutL/Mlh/PMS"/>
</dbReference>
<accession>A0A1M6J373</accession>
<dbReference type="STRING" id="1121331.SAMN02745248_00026"/>
<dbReference type="InterPro" id="IPR020568">
    <property type="entry name" value="Ribosomal_Su5_D2-typ_SF"/>
</dbReference>
<dbReference type="GO" id="GO:0030983">
    <property type="term" value="F:mismatched DNA binding"/>
    <property type="evidence" value="ECO:0007669"/>
    <property type="project" value="InterPro"/>
</dbReference>
<keyword evidence="2 4" id="KW-0227">DNA damage</keyword>
<dbReference type="InterPro" id="IPR014721">
    <property type="entry name" value="Ribsml_uS5_D2-typ_fold_subgr"/>
</dbReference>
<dbReference type="InterPro" id="IPR042121">
    <property type="entry name" value="MutL_C_regsub"/>
</dbReference>
<dbReference type="GO" id="GO:0032300">
    <property type="term" value="C:mismatch repair complex"/>
    <property type="evidence" value="ECO:0007669"/>
    <property type="project" value="InterPro"/>
</dbReference>
<name>A0A1M6J373_9CLOT</name>
<evidence type="ECO:0000259" key="5">
    <source>
        <dbReference type="SMART" id="SM00853"/>
    </source>
</evidence>
<dbReference type="Pfam" id="PF01119">
    <property type="entry name" value="DNA_mis_repair"/>
    <property type="match status" value="1"/>
</dbReference>
<dbReference type="SUPFAM" id="SSF55874">
    <property type="entry name" value="ATPase domain of HSP90 chaperone/DNA topoisomerase II/histidine kinase"/>
    <property type="match status" value="1"/>
</dbReference>
<dbReference type="Pfam" id="PF08676">
    <property type="entry name" value="MutL_C"/>
    <property type="match status" value="1"/>
</dbReference>
<dbReference type="OrthoDB" id="9763467at2"/>
<dbReference type="Pfam" id="PF13589">
    <property type="entry name" value="HATPase_c_3"/>
    <property type="match status" value="1"/>
</dbReference>
<evidence type="ECO:0000256" key="1">
    <source>
        <dbReference type="ARBA" id="ARBA00006082"/>
    </source>
</evidence>
<dbReference type="NCBIfam" id="TIGR00585">
    <property type="entry name" value="mutl"/>
    <property type="match status" value="1"/>
</dbReference>
<feature type="domain" description="MutL C-terminal dimerisation" evidence="5">
    <location>
        <begin position="423"/>
        <end position="565"/>
    </location>
</feature>
<gene>
    <name evidence="4" type="primary">mutL</name>
    <name evidence="7" type="ORF">SAMN02745248_00026</name>
</gene>
<evidence type="ECO:0000256" key="2">
    <source>
        <dbReference type="ARBA" id="ARBA00022763"/>
    </source>
</evidence>
<dbReference type="Gene3D" id="3.30.230.10">
    <property type="match status" value="1"/>
</dbReference>
<dbReference type="SUPFAM" id="SSF118116">
    <property type="entry name" value="DNA mismatch repair protein MutL"/>
    <property type="match status" value="1"/>
</dbReference>
<evidence type="ECO:0000259" key="6">
    <source>
        <dbReference type="SMART" id="SM01340"/>
    </source>
</evidence>
<protein>
    <recommendedName>
        <fullName evidence="4">DNA mismatch repair protein MutL</fullName>
    </recommendedName>
</protein>
<dbReference type="GO" id="GO:0016887">
    <property type="term" value="F:ATP hydrolysis activity"/>
    <property type="evidence" value="ECO:0007669"/>
    <property type="project" value="InterPro"/>
</dbReference>
<dbReference type="SMART" id="SM00853">
    <property type="entry name" value="MutL_C"/>
    <property type="match status" value="1"/>
</dbReference>
<sequence>MSKINLLSKETSNKIAAGEVVERPASVVKELIENSIDANSKNIEIRIEDGGQDLIFIKDDGMGMDEEDLKLAFLPHATSKICSIEDIYSISSLGFRGEALPSIASISNVVVQSRSQDSMSGHEIKMDAGQCTCFKEIGCAPGTIFEVRNLFFNVPARQKFLKSSNREAAVISEMVLKMALCNSHIGFTYFNNNKKVYSTSGSGDLLENIRVLYGKEVYENSYYFEGHNDIATVYGYIGNDKVSRGSRSRQTIFINKRLVKNQLISVAVENAFKSFLTINKYPFFTIFLEIYPELIDVNVHPSKSEVKIRDDKMIYKLVFDSVHSALRDNLKESFNIDFENDHNDENHKIVEKPVHEQKNFIEYVDKDTNFNSIQKLQERAYKAPVIESNHEVKEEQNYNYVNSKTETNIPMEILQAKFPKLKIIGQYNNTYIIGEAFGQLYLIDQHAAHEKIMFEKYINQISKHKVISQIVLVPVLCELSPSEYATYEENVSIFTDMGFKIEPFGDTTLSIREFPLLLGEVNCKKTFFSIIENLKTMGSGSQAEVNYNKIATIACKSAVKANNELSFEEMEFLIDELRFINDPFRCPHGRPTIIKFTLTDIEKMFKRIQ</sequence>
<dbReference type="InterPro" id="IPR036890">
    <property type="entry name" value="HATPase_C_sf"/>
</dbReference>
<evidence type="ECO:0000313" key="7">
    <source>
        <dbReference type="EMBL" id="SHJ41138.1"/>
    </source>
</evidence>
<dbReference type="GO" id="GO:0006298">
    <property type="term" value="P:mismatch repair"/>
    <property type="evidence" value="ECO:0007669"/>
    <property type="project" value="UniProtKB-UniRule"/>
</dbReference>
<dbReference type="GO" id="GO:0005524">
    <property type="term" value="F:ATP binding"/>
    <property type="evidence" value="ECO:0007669"/>
    <property type="project" value="InterPro"/>
</dbReference>
<dbReference type="Gene3D" id="3.30.1370.100">
    <property type="entry name" value="MutL, C-terminal domain, regulatory subdomain"/>
    <property type="match status" value="1"/>
</dbReference>
<dbReference type="PANTHER" id="PTHR10073:SF12">
    <property type="entry name" value="DNA MISMATCH REPAIR PROTEIN MLH1"/>
    <property type="match status" value="1"/>
</dbReference>
<comment type="function">
    <text evidence="4">This protein is involved in the repair of mismatches in DNA. It is required for dam-dependent methyl-directed DNA mismatch repair. May act as a 'molecular matchmaker', a protein that promotes the formation of a stable complex between two or more DNA-binding proteins in an ATP-dependent manner without itself being part of a final effector complex.</text>
</comment>
<dbReference type="InterPro" id="IPR037198">
    <property type="entry name" value="MutL_C_sf"/>
</dbReference>
<dbReference type="Gene3D" id="3.30.565.10">
    <property type="entry name" value="Histidine kinase-like ATPase, C-terminal domain"/>
    <property type="match status" value="1"/>
</dbReference>
<feature type="domain" description="DNA mismatch repair protein S5" evidence="6">
    <location>
        <begin position="209"/>
        <end position="327"/>
    </location>
</feature>
<dbReference type="RefSeq" id="WP_072900962.1">
    <property type="nucleotide sequence ID" value="NZ_FRAD01000003.1"/>
</dbReference>
<dbReference type="InterPro" id="IPR042120">
    <property type="entry name" value="MutL_C_dimsub"/>
</dbReference>
<dbReference type="InterPro" id="IPR038973">
    <property type="entry name" value="MutL/Mlh/Pms-like"/>
</dbReference>
<dbReference type="PROSITE" id="PS00058">
    <property type="entry name" value="DNA_MISMATCH_REPAIR_1"/>
    <property type="match status" value="1"/>
</dbReference>
<keyword evidence="3 4" id="KW-0234">DNA repair</keyword>
<dbReference type="PANTHER" id="PTHR10073">
    <property type="entry name" value="DNA MISMATCH REPAIR PROTEIN MLH, PMS, MUTL"/>
    <property type="match status" value="1"/>
</dbReference>
<reference evidence="7 8" key="1">
    <citation type="submission" date="2016-11" db="EMBL/GenBank/DDBJ databases">
        <authorList>
            <person name="Jaros S."/>
            <person name="Januszkiewicz K."/>
            <person name="Wedrychowicz H."/>
        </authorList>
    </citation>
    <scope>NUCLEOTIDE SEQUENCE [LARGE SCALE GENOMIC DNA]</scope>
    <source>
        <strain evidence="7 8">DSM 3090</strain>
    </source>
</reference>
<dbReference type="InterPro" id="IPR013507">
    <property type="entry name" value="DNA_mismatch_S5_2-like"/>
</dbReference>
<proteinExistence type="inferred from homology"/>
<dbReference type="InterPro" id="IPR014790">
    <property type="entry name" value="MutL_C"/>
</dbReference>
<dbReference type="CDD" id="cd16926">
    <property type="entry name" value="HATPase_MutL-MLH-PMS-like"/>
    <property type="match status" value="1"/>
</dbReference>
<dbReference type="FunFam" id="3.30.565.10:FF:000003">
    <property type="entry name" value="DNA mismatch repair endonuclease MutL"/>
    <property type="match status" value="1"/>
</dbReference>
<dbReference type="GO" id="GO:0140664">
    <property type="term" value="F:ATP-dependent DNA damage sensor activity"/>
    <property type="evidence" value="ECO:0007669"/>
    <property type="project" value="InterPro"/>
</dbReference>
<keyword evidence="8" id="KW-1185">Reference proteome</keyword>
<dbReference type="CDD" id="cd00782">
    <property type="entry name" value="MutL_Trans"/>
    <property type="match status" value="1"/>
</dbReference>
<evidence type="ECO:0000256" key="3">
    <source>
        <dbReference type="ARBA" id="ARBA00023204"/>
    </source>
</evidence>
<dbReference type="SUPFAM" id="SSF54211">
    <property type="entry name" value="Ribosomal protein S5 domain 2-like"/>
    <property type="match status" value="1"/>
</dbReference>
<comment type="similarity">
    <text evidence="1 4">Belongs to the DNA mismatch repair MutL/HexB family.</text>
</comment>
<dbReference type="SMART" id="SM01340">
    <property type="entry name" value="DNA_mis_repair"/>
    <property type="match status" value="1"/>
</dbReference>
<organism evidence="7 8">
    <name type="scientific">Hathewaya proteolytica DSM 3090</name>
    <dbReference type="NCBI Taxonomy" id="1121331"/>
    <lineage>
        <taxon>Bacteria</taxon>
        <taxon>Bacillati</taxon>
        <taxon>Bacillota</taxon>
        <taxon>Clostridia</taxon>
        <taxon>Eubacteriales</taxon>
        <taxon>Clostridiaceae</taxon>
        <taxon>Hathewaya</taxon>
    </lineage>
</organism>
<dbReference type="HAMAP" id="MF_00149">
    <property type="entry name" value="DNA_mis_repair"/>
    <property type="match status" value="1"/>
</dbReference>
<evidence type="ECO:0000256" key="4">
    <source>
        <dbReference type="HAMAP-Rule" id="MF_00149"/>
    </source>
</evidence>
<dbReference type="InterPro" id="IPR020667">
    <property type="entry name" value="DNA_mismatch_repair_MutL"/>
</dbReference>